<gene>
    <name evidence="5" type="ORF">BI344_10450</name>
</gene>
<reference evidence="5 6" key="1">
    <citation type="submission" date="2016-09" db="EMBL/GenBank/DDBJ databases">
        <title>Chromobacterium muskegensis sp. nov., an insecticidal bacterium isolated from Sphagnum bogs.</title>
        <authorList>
            <person name="Sparks M.E."/>
            <person name="Blackburn M.B."/>
            <person name="Gundersen-Rindal D.E."/>
            <person name="Mitchell A."/>
            <person name="Farrar R."/>
            <person name="Kuhar D."/>
        </authorList>
    </citation>
    <scope>NUCLEOTIDE SEQUENCE [LARGE SCALE GENOMIC DNA]</scope>
    <source>
        <strain evidence="5 6">14B-1</strain>
    </source>
</reference>
<name>A0ABX3CA03_9NEIS</name>
<organism evidence="5 6">
    <name type="scientific">Chromobacterium sphagni</name>
    <dbReference type="NCBI Taxonomy" id="1903179"/>
    <lineage>
        <taxon>Bacteria</taxon>
        <taxon>Pseudomonadati</taxon>
        <taxon>Pseudomonadota</taxon>
        <taxon>Betaproteobacteria</taxon>
        <taxon>Neisseriales</taxon>
        <taxon>Chromobacteriaceae</taxon>
        <taxon>Chromobacterium</taxon>
    </lineage>
</organism>
<evidence type="ECO:0000256" key="3">
    <source>
        <dbReference type="ARBA" id="ARBA00022840"/>
    </source>
</evidence>
<dbReference type="InterPro" id="IPR010016">
    <property type="entry name" value="PxpB"/>
</dbReference>
<dbReference type="RefSeq" id="WP_071114058.1">
    <property type="nucleotide sequence ID" value="NZ_MKCT01000050.1"/>
</dbReference>
<sequence length="225" mass="24298">MPTALPSSPSIHWLGSQALTLEMPPPATLDCQRRIWWLAQQLQGGDGIREIVPGMNNLTVELHADSPLAAALPARLRKLWQQAGQADIPQRQVEIPVCYGGRHGPDLDEVARHCGLSLRQVVDMHCASDYTVFFLGFQPGFAYLGGLASRLATPRRAAPRTKVPAGSVAIGGSQTGIYPAASPGGWQIIGHSDVVLFDPNRQPPCSLQPGDIVRFVAIEEPACWK</sequence>
<keyword evidence="6" id="KW-1185">Reference proteome</keyword>
<dbReference type="Proteomes" id="UP000180280">
    <property type="component" value="Unassembled WGS sequence"/>
</dbReference>
<evidence type="ECO:0000256" key="2">
    <source>
        <dbReference type="ARBA" id="ARBA00022801"/>
    </source>
</evidence>
<dbReference type="PANTHER" id="PTHR34698">
    <property type="entry name" value="5-OXOPROLINASE SUBUNIT B"/>
    <property type="match status" value="1"/>
</dbReference>
<keyword evidence="1" id="KW-0547">Nucleotide-binding</keyword>
<dbReference type="NCBIfam" id="TIGR00370">
    <property type="entry name" value="5-oxoprolinase subunit PxpB"/>
    <property type="match status" value="1"/>
</dbReference>
<dbReference type="EMBL" id="MKCT01000050">
    <property type="protein sequence ID" value="OHX19026.1"/>
    <property type="molecule type" value="Genomic_DNA"/>
</dbReference>
<feature type="domain" description="Carboxyltransferase" evidence="4">
    <location>
        <begin position="9"/>
        <end position="207"/>
    </location>
</feature>
<evidence type="ECO:0000313" key="6">
    <source>
        <dbReference type="Proteomes" id="UP000180280"/>
    </source>
</evidence>
<dbReference type="PANTHER" id="PTHR34698:SF2">
    <property type="entry name" value="5-OXOPROLINASE SUBUNIT B"/>
    <property type="match status" value="1"/>
</dbReference>
<dbReference type="SUPFAM" id="SSF50891">
    <property type="entry name" value="Cyclophilin-like"/>
    <property type="match status" value="1"/>
</dbReference>
<comment type="caution">
    <text evidence="5">The sequence shown here is derived from an EMBL/GenBank/DDBJ whole genome shotgun (WGS) entry which is preliminary data.</text>
</comment>
<evidence type="ECO:0000313" key="5">
    <source>
        <dbReference type="EMBL" id="OHX19026.1"/>
    </source>
</evidence>
<accession>A0ABX3CA03</accession>
<dbReference type="InterPro" id="IPR029000">
    <property type="entry name" value="Cyclophilin-like_dom_sf"/>
</dbReference>
<dbReference type="Pfam" id="PF02682">
    <property type="entry name" value="CT_C_D"/>
    <property type="match status" value="1"/>
</dbReference>
<keyword evidence="3" id="KW-0067">ATP-binding</keyword>
<proteinExistence type="predicted"/>
<evidence type="ECO:0000259" key="4">
    <source>
        <dbReference type="SMART" id="SM00796"/>
    </source>
</evidence>
<evidence type="ECO:0000256" key="1">
    <source>
        <dbReference type="ARBA" id="ARBA00022741"/>
    </source>
</evidence>
<dbReference type="SUPFAM" id="SSF160467">
    <property type="entry name" value="PH0987 N-terminal domain-like"/>
    <property type="match status" value="1"/>
</dbReference>
<dbReference type="SMART" id="SM00796">
    <property type="entry name" value="AHS1"/>
    <property type="match status" value="1"/>
</dbReference>
<protein>
    <submittedName>
        <fullName evidence="5">Allophanate hydrolase</fullName>
    </submittedName>
</protein>
<dbReference type="GO" id="GO:0016787">
    <property type="term" value="F:hydrolase activity"/>
    <property type="evidence" value="ECO:0007669"/>
    <property type="project" value="UniProtKB-KW"/>
</dbReference>
<keyword evidence="2 5" id="KW-0378">Hydrolase</keyword>
<dbReference type="Gene3D" id="2.40.100.10">
    <property type="entry name" value="Cyclophilin-like"/>
    <property type="match status" value="1"/>
</dbReference>
<dbReference type="InterPro" id="IPR003833">
    <property type="entry name" value="CT_C_D"/>
</dbReference>